<dbReference type="EMBL" id="MZGV01000049">
    <property type="protein sequence ID" value="OPJ59173.1"/>
    <property type="molecule type" value="Genomic_DNA"/>
</dbReference>
<reference evidence="2 3" key="1">
    <citation type="submission" date="2017-03" db="EMBL/GenBank/DDBJ databases">
        <title>Genome sequence of Clostridium oryzae DSM 28571.</title>
        <authorList>
            <person name="Poehlein A."/>
            <person name="Daniel R."/>
        </authorList>
    </citation>
    <scope>NUCLEOTIDE SEQUENCE [LARGE SCALE GENOMIC DNA]</scope>
    <source>
        <strain evidence="2 3">DSM 28571</strain>
    </source>
</reference>
<keyword evidence="1" id="KW-0472">Membrane</keyword>
<dbReference type="AlphaFoldDB" id="A0A1V4IGT9"/>
<evidence type="ECO:0000313" key="3">
    <source>
        <dbReference type="Proteomes" id="UP000190080"/>
    </source>
</evidence>
<feature type="transmembrane region" description="Helical" evidence="1">
    <location>
        <begin position="55"/>
        <end position="76"/>
    </location>
</feature>
<feature type="transmembrane region" description="Helical" evidence="1">
    <location>
        <begin position="225"/>
        <end position="248"/>
    </location>
</feature>
<keyword evidence="1" id="KW-1133">Transmembrane helix</keyword>
<dbReference type="NCBIfam" id="TIGR03732">
    <property type="entry name" value="lanti_perm_MutE"/>
    <property type="match status" value="1"/>
</dbReference>
<feature type="transmembrane region" description="Helical" evidence="1">
    <location>
        <begin position="97"/>
        <end position="126"/>
    </location>
</feature>
<dbReference type="RefSeq" id="WP_079426688.1">
    <property type="nucleotide sequence ID" value="NZ_MZGV01000049.1"/>
</dbReference>
<evidence type="ECO:0000313" key="2">
    <source>
        <dbReference type="EMBL" id="OPJ59173.1"/>
    </source>
</evidence>
<gene>
    <name evidence="2" type="ORF">CLORY_34010</name>
</gene>
<keyword evidence="3" id="KW-1185">Reference proteome</keyword>
<proteinExistence type="predicted"/>
<name>A0A1V4IGT9_9CLOT</name>
<keyword evidence="1" id="KW-0812">Transmembrane</keyword>
<organism evidence="2 3">
    <name type="scientific">Clostridium oryzae</name>
    <dbReference type="NCBI Taxonomy" id="1450648"/>
    <lineage>
        <taxon>Bacteria</taxon>
        <taxon>Bacillati</taxon>
        <taxon>Bacillota</taxon>
        <taxon>Clostridia</taxon>
        <taxon>Eubacteriales</taxon>
        <taxon>Clostridiaceae</taxon>
        <taxon>Clostridium</taxon>
    </lineage>
</organism>
<dbReference type="STRING" id="1450648.CLORY_34010"/>
<dbReference type="Pfam" id="PF12730">
    <property type="entry name" value="ABC2_membrane_4"/>
    <property type="match status" value="1"/>
</dbReference>
<dbReference type="PANTHER" id="PTHR37305:SF1">
    <property type="entry name" value="MEMBRANE PROTEIN"/>
    <property type="match status" value="1"/>
</dbReference>
<protein>
    <submittedName>
        <fullName evidence="2">ABC-2 family transporter protein</fullName>
    </submittedName>
</protein>
<dbReference type="InterPro" id="IPR021205">
    <property type="entry name" value="Lanti_perm_SpaE/MutE/EpiE-like"/>
</dbReference>
<dbReference type="CDD" id="cd21807">
    <property type="entry name" value="ABC-2_lan_permease_MutE_EpiE-like"/>
    <property type="match status" value="1"/>
</dbReference>
<dbReference type="OrthoDB" id="9776525at2"/>
<dbReference type="PANTHER" id="PTHR37305">
    <property type="entry name" value="INTEGRAL MEMBRANE PROTEIN-RELATED"/>
    <property type="match status" value="1"/>
</dbReference>
<comment type="caution">
    <text evidence="2">The sequence shown here is derived from an EMBL/GenBank/DDBJ whole genome shotgun (WGS) entry which is preliminary data.</text>
</comment>
<sequence length="254" mass="28663">MLRIFQTEFIKSKDTFVRWLTAIIPIFCVWLLIFINRSVKMNGVSKWDMALCLLFNWWSAMLLPLTIALICSLVNSQEKKSGNYRTLRLHYISPANIWIGKIFIIAFYMFVTSVIFLVATIIAGRLLIGGGQIPLNKIISAIAVIWITSLAIIPVQLFISTWKGTALSIVVATAGVVLAVVTMTTKLWYLVPWNIAPRLMCPIVRVNVNGLYIKNSANPLLDKSVISLGIISALCMFLVFTLITSFWFSRREVK</sequence>
<evidence type="ECO:0000256" key="1">
    <source>
        <dbReference type="SAM" id="Phobius"/>
    </source>
</evidence>
<feature type="transmembrane region" description="Helical" evidence="1">
    <location>
        <begin position="16"/>
        <end position="35"/>
    </location>
</feature>
<accession>A0A1V4IGT9</accession>
<feature type="transmembrane region" description="Helical" evidence="1">
    <location>
        <begin position="138"/>
        <end position="159"/>
    </location>
</feature>
<dbReference type="Proteomes" id="UP000190080">
    <property type="component" value="Unassembled WGS sequence"/>
</dbReference>
<feature type="transmembrane region" description="Helical" evidence="1">
    <location>
        <begin position="166"/>
        <end position="189"/>
    </location>
</feature>